<protein>
    <submittedName>
        <fullName evidence="2">Uncharacterized protein</fullName>
    </submittedName>
</protein>
<accession>A0A6M4PV17</accession>
<gene>
    <name evidence="2" type="ORF">HKX69_16425</name>
</gene>
<proteinExistence type="predicted"/>
<reference evidence="2 3" key="1">
    <citation type="submission" date="2020-05" db="EMBL/GenBank/DDBJ databases">
        <authorList>
            <person name="Li K."/>
        </authorList>
    </citation>
    <scope>NUCLEOTIDE SEQUENCE [LARGE SCALE GENOMIC DNA]</scope>
    <source>
        <strain evidence="3">jing01</strain>
    </source>
</reference>
<dbReference type="Proteomes" id="UP000502641">
    <property type="component" value="Chromosome"/>
</dbReference>
<organism evidence="2 3">
    <name type="scientific">Streptomyces argyrophylli</name>
    <dbReference type="NCBI Taxonomy" id="2726118"/>
    <lineage>
        <taxon>Bacteria</taxon>
        <taxon>Bacillati</taxon>
        <taxon>Actinomycetota</taxon>
        <taxon>Actinomycetes</taxon>
        <taxon>Kitasatosporales</taxon>
        <taxon>Streptomycetaceae</taxon>
        <taxon>Streptomyces</taxon>
    </lineage>
</organism>
<feature type="coiled-coil region" evidence="1">
    <location>
        <begin position="100"/>
        <end position="141"/>
    </location>
</feature>
<name>A0A6M4PV17_9ACTN</name>
<dbReference type="EMBL" id="CP053189">
    <property type="protein sequence ID" value="QJS14419.1"/>
    <property type="molecule type" value="Genomic_DNA"/>
</dbReference>
<dbReference type="KEGG" id="sarg:HKX69_16425"/>
<evidence type="ECO:0000313" key="3">
    <source>
        <dbReference type="Proteomes" id="UP000502641"/>
    </source>
</evidence>
<keyword evidence="3" id="KW-1185">Reference proteome</keyword>
<keyword evidence="1" id="KW-0175">Coiled coil</keyword>
<dbReference type="AlphaFoldDB" id="A0A6M4PV17"/>
<evidence type="ECO:0000313" key="2">
    <source>
        <dbReference type="EMBL" id="QJS14419.1"/>
    </source>
</evidence>
<sequence>MRAVIKADCPKHAREVAAQYWEITEEGTWTRTVGSIGDQQWVAATATSVSHAVLLKSLCRNCDEPIRVTNRSWAVRVGGKYLDRLNDRYLCPECSDVQRRDEERERERRLQAVRAEKEREKLKAEEEARTIAAALADEEAKDGSTSRLPYRRPTALALYLVLINHAAYNPGKPLPSVADLGSLGWTGDTERDTEALLDLYRAHLVAIASETPRKAFDVSEEDGELRFFGPEVKWRLVGGSTTATANARAVRTHFMTAPGQEAHDDRQALAELVDRMEIINVISYLDGLLTKKYDYPAVPEGRRQELADIVRKGFAAGYTSGQMICFAWRAADSAAAWKERNAHMGPPEASSGAVTILNNKIDTAIEVHHAIPEYDPPRWHQQPPALAVLRQLNAEVKRVRDRSVISACPQCDHQGLCETDTGAMVRCIHTATVPEQPESQEDPAEA</sequence>
<evidence type="ECO:0000256" key="1">
    <source>
        <dbReference type="SAM" id="Coils"/>
    </source>
</evidence>